<feature type="repeat" description="WD" evidence="3">
    <location>
        <begin position="1004"/>
        <end position="1045"/>
    </location>
</feature>
<feature type="repeat" description="WD" evidence="3">
    <location>
        <begin position="918"/>
        <end position="959"/>
    </location>
</feature>
<keyword evidence="2" id="KW-0677">Repeat</keyword>
<feature type="repeat" description="WD" evidence="3">
    <location>
        <begin position="875"/>
        <end position="907"/>
    </location>
</feature>
<feature type="repeat" description="WD" evidence="3">
    <location>
        <begin position="789"/>
        <end position="830"/>
    </location>
</feature>
<feature type="repeat" description="WD" evidence="3">
    <location>
        <begin position="1133"/>
        <end position="1174"/>
    </location>
</feature>
<dbReference type="PANTHER" id="PTHR14604">
    <property type="entry name" value="WD40 REPEAT PF20"/>
    <property type="match status" value="1"/>
</dbReference>
<dbReference type="SUPFAM" id="SSF50998">
    <property type="entry name" value="Quinoprotein alcohol dehydrogenase-like"/>
    <property type="match status" value="1"/>
</dbReference>
<dbReference type="Pfam" id="PF24883">
    <property type="entry name" value="NPHP3_N"/>
    <property type="match status" value="1"/>
</dbReference>
<dbReference type="InterPro" id="IPR001680">
    <property type="entry name" value="WD40_rpt"/>
</dbReference>
<dbReference type="PANTHER" id="PTHR14604:SF4">
    <property type="entry name" value="F-BOX DOMAIN-CONTAINING PROTEIN"/>
    <property type="match status" value="1"/>
</dbReference>
<organism evidence="5 6">
    <name type="scientific">Serendipita vermifera MAFF 305830</name>
    <dbReference type="NCBI Taxonomy" id="933852"/>
    <lineage>
        <taxon>Eukaryota</taxon>
        <taxon>Fungi</taxon>
        <taxon>Dikarya</taxon>
        <taxon>Basidiomycota</taxon>
        <taxon>Agaricomycotina</taxon>
        <taxon>Agaricomycetes</taxon>
        <taxon>Sebacinales</taxon>
        <taxon>Serendipitaceae</taxon>
        <taxon>Serendipita</taxon>
    </lineage>
</organism>
<feature type="domain" description="Nephrocystin 3-like N-terminal" evidence="4">
    <location>
        <begin position="85"/>
        <end position="228"/>
    </location>
</feature>
<proteinExistence type="predicted"/>
<sequence>MRNLCIRFKMLEGDLEMAISGATLRAVSSSERDFLSNRLDPIADANYHVDRGCMKGTRTQVINDVFMWATEQFSGGEASSRLDVNDMLWIYGMPGIGKTAIAHSICHRLQERRWLGGSFFCRRDDPARSETKLLLPTLIYGLATISGPYRSRVAQALRDDPEMTPQLAGGELFIHTLQSLRVHPPHTFVLVVDALDECGNPATRRQLLGYLLNACRQNKWLKAIVISRPEHDIQLFFNGHGLVGRDLGQDDQSRTDIRHFTEARMKMVANERHVSQHPEPWVDERRLGHIVNRSGGIFLFVETLSQYLMKYRNPKPYLDRLLEGPSEEASMELHKLYLAAVESRTNSEDAESRLIARTVIGVAQHRALCDEPIAAFTGLKLSIVSSWVDDLSSLLYRDRAIQGGIRVRHMSILEYFAGPYCPLDFRVDLEQANIELGSYCLQTMIAELQFNICKLETSYRTNSEIEDLNERVQEHIPDTLQYSCLYWSNHLCSSLDPVSKEVSKYLTTFLRSERVLYWLEVLSVMGKVPTAIGALRNIISCHKIFEDEIVNLAEGALRFVLAFLTPITTSAPHIYLSALPFTPSESSLWKTTSKSFPKVMKMSEGQMTKWPRTAAVWKGHAIMVMSVAYSPDGLNVVSGAFDRTIRIWDVATGTPVGEPLRGHAEYITSVAYSPDGRNIVSGSVDNTIRIWDATTRMPIAEPLTGHTGTVWSVAYSPNGRNIVSGSEDNTIRVWDAGTGAPVSEPLKGHTEPVTSVAYSPDGLKIVSGSGDHTIRIWDAVTGAPVGEPLKGHTNQVTSVAYSPDGLKIVSGSMDNAIRIWDAVTGAPAGEPLNGHTDNICSVAYSPDGRNIVSGSGDKTIRIWDATTRLSIVEPLVGHSRDVWSVAYSPNGRNIVSGSFDKTIRIWDATMGVLIGGSSTGHTDIIHSVIYSPCGRKIVTGSRDHTIRIWDAATGALVGEPLKGHLGDVASVTYSPDGQNIISGSVDNTIRIWDAATGAPVGEPLKGHLSYVACVAYSPDGQRIVSGSGDNTIRIWNAVTGAPVGEPLKGHLGDITSVVYSPDGRHIVSGSDDKTIRIWDAAIGTPVGDPLNAHLKEVRSVAYSPDGRHIVSGSLDNTIRIWNAVTGRLVSEPLKGHTGGVASVSYSPDGRNIASGSFDNTIRVWDAATGAPIGDPLKGHSNWIKSVAYSPDCRHIVSGSFDQTIRVWDAQQIPNNGKFFLRK</sequence>
<evidence type="ECO:0000259" key="4">
    <source>
        <dbReference type="Pfam" id="PF24883"/>
    </source>
</evidence>
<dbReference type="CDD" id="cd00200">
    <property type="entry name" value="WD40"/>
    <property type="match status" value="2"/>
</dbReference>
<gene>
    <name evidence="5" type="ORF">M408DRAFT_256455</name>
</gene>
<name>A0A0C3BGI4_SERVB</name>
<dbReference type="InterPro" id="IPR019775">
    <property type="entry name" value="WD40_repeat_CS"/>
</dbReference>
<feature type="repeat" description="WD" evidence="3">
    <location>
        <begin position="1090"/>
        <end position="1131"/>
    </location>
</feature>
<dbReference type="SMART" id="SM00320">
    <property type="entry name" value="WD40"/>
    <property type="match status" value="14"/>
</dbReference>
<dbReference type="InterPro" id="IPR050995">
    <property type="entry name" value="WD-F-box_domain-protein"/>
</dbReference>
<evidence type="ECO:0000256" key="2">
    <source>
        <dbReference type="ARBA" id="ARBA00022737"/>
    </source>
</evidence>
<feature type="repeat" description="WD" evidence="3">
    <location>
        <begin position="961"/>
        <end position="1002"/>
    </location>
</feature>
<dbReference type="InterPro" id="IPR056884">
    <property type="entry name" value="NPHP3-like_N"/>
</dbReference>
<keyword evidence="6" id="KW-1185">Reference proteome</keyword>
<dbReference type="AlphaFoldDB" id="A0A0C3BGI4"/>
<evidence type="ECO:0000256" key="1">
    <source>
        <dbReference type="ARBA" id="ARBA00022574"/>
    </source>
</evidence>
<evidence type="ECO:0000313" key="5">
    <source>
        <dbReference type="EMBL" id="KIM31259.1"/>
    </source>
</evidence>
<accession>A0A0C3BGI4</accession>
<feature type="repeat" description="WD" evidence="3">
    <location>
        <begin position="1176"/>
        <end position="1208"/>
    </location>
</feature>
<dbReference type="Proteomes" id="UP000054097">
    <property type="component" value="Unassembled WGS sequence"/>
</dbReference>
<evidence type="ECO:0000313" key="6">
    <source>
        <dbReference type="Proteomes" id="UP000054097"/>
    </source>
</evidence>
<feature type="repeat" description="WD" evidence="3">
    <location>
        <begin position="746"/>
        <end position="787"/>
    </location>
</feature>
<feature type="repeat" description="WD" evidence="3">
    <location>
        <begin position="660"/>
        <end position="701"/>
    </location>
</feature>
<dbReference type="InterPro" id="IPR036322">
    <property type="entry name" value="WD40_repeat_dom_sf"/>
</dbReference>
<keyword evidence="1 3" id="KW-0853">WD repeat</keyword>
<dbReference type="OrthoDB" id="163438at2759"/>
<dbReference type="Gene3D" id="2.130.10.10">
    <property type="entry name" value="YVTN repeat-like/Quinoprotein amine dehydrogenase"/>
    <property type="match status" value="5"/>
</dbReference>
<dbReference type="EMBL" id="KN824282">
    <property type="protein sequence ID" value="KIM31259.1"/>
    <property type="molecule type" value="Genomic_DNA"/>
</dbReference>
<feature type="repeat" description="WD" evidence="3">
    <location>
        <begin position="832"/>
        <end position="873"/>
    </location>
</feature>
<dbReference type="PROSITE" id="PS50294">
    <property type="entry name" value="WD_REPEATS_REGION"/>
    <property type="match status" value="14"/>
</dbReference>
<dbReference type="HOGENOM" id="CLU_000288_6_3_1"/>
<feature type="repeat" description="WD" evidence="3">
    <location>
        <begin position="617"/>
        <end position="658"/>
    </location>
</feature>
<dbReference type="SUPFAM" id="SSF50978">
    <property type="entry name" value="WD40 repeat-like"/>
    <property type="match status" value="1"/>
</dbReference>
<dbReference type="PRINTS" id="PR00320">
    <property type="entry name" value="GPROTEINBRPT"/>
</dbReference>
<evidence type="ECO:0000256" key="3">
    <source>
        <dbReference type="PROSITE-ProRule" id="PRU00221"/>
    </source>
</evidence>
<dbReference type="InterPro" id="IPR020472">
    <property type="entry name" value="WD40_PAC1"/>
</dbReference>
<dbReference type="PROSITE" id="PS50082">
    <property type="entry name" value="WD_REPEATS_2"/>
    <property type="match status" value="14"/>
</dbReference>
<dbReference type="Pfam" id="PF00400">
    <property type="entry name" value="WD40"/>
    <property type="match status" value="14"/>
</dbReference>
<reference evidence="6" key="2">
    <citation type="submission" date="2015-01" db="EMBL/GenBank/DDBJ databases">
        <title>Evolutionary Origins and Diversification of the Mycorrhizal Mutualists.</title>
        <authorList>
            <consortium name="DOE Joint Genome Institute"/>
            <consortium name="Mycorrhizal Genomics Consortium"/>
            <person name="Kohler A."/>
            <person name="Kuo A."/>
            <person name="Nagy L.G."/>
            <person name="Floudas D."/>
            <person name="Copeland A."/>
            <person name="Barry K.W."/>
            <person name="Cichocki N."/>
            <person name="Veneault-Fourrey C."/>
            <person name="LaButti K."/>
            <person name="Lindquist E.A."/>
            <person name="Lipzen A."/>
            <person name="Lundell T."/>
            <person name="Morin E."/>
            <person name="Murat C."/>
            <person name="Riley R."/>
            <person name="Ohm R."/>
            <person name="Sun H."/>
            <person name="Tunlid A."/>
            <person name="Henrissat B."/>
            <person name="Grigoriev I.V."/>
            <person name="Hibbett D.S."/>
            <person name="Martin F."/>
        </authorList>
    </citation>
    <scope>NUCLEOTIDE SEQUENCE [LARGE SCALE GENOMIC DNA]</scope>
    <source>
        <strain evidence="6">MAFF 305830</strain>
    </source>
</reference>
<feature type="repeat" description="WD" evidence="3">
    <location>
        <begin position="1047"/>
        <end position="1079"/>
    </location>
</feature>
<dbReference type="STRING" id="933852.A0A0C3BGI4"/>
<dbReference type="InterPro" id="IPR011047">
    <property type="entry name" value="Quinoprotein_ADH-like_sf"/>
</dbReference>
<reference evidence="5 6" key="1">
    <citation type="submission" date="2014-04" db="EMBL/GenBank/DDBJ databases">
        <authorList>
            <consortium name="DOE Joint Genome Institute"/>
            <person name="Kuo A."/>
            <person name="Zuccaro A."/>
            <person name="Kohler A."/>
            <person name="Nagy L.G."/>
            <person name="Floudas D."/>
            <person name="Copeland A."/>
            <person name="Barry K.W."/>
            <person name="Cichocki N."/>
            <person name="Veneault-Fourrey C."/>
            <person name="LaButti K."/>
            <person name="Lindquist E.A."/>
            <person name="Lipzen A."/>
            <person name="Lundell T."/>
            <person name="Morin E."/>
            <person name="Murat C."/>
            <person name="Sun H."/>
            <person name="Tunlid A."/>
            <person name="Henrissat B."/>
            <person name="Grigoriev I.V."/>
            <person name="Hibbett D.S."/>
            <person name="Martin F."/>
            <person name="Nordberg H.P."/>
            <person name="Cantor M.N."/>
            <person name="Hua S.X."/>
        </authorList>
    </citation>
    <scope>NUCLEOTIDE SEQUENCE [LARGE SCALE GENOMIC DNA]</scope>
    <source>
        <strain evidence="5 6">MAFF 305830</strain>
    </source>
</reference>
<protein>
    <recommendedName>
        <fullName evidence="4">Nephrocystin 3-like N-terminal domain-containing protein</fullName>
    </recommendedName>
</protein>
<dbReference type="PROSITE" id="PS00678">
    <property type="entry name" value="WD_REPEATS_1"/>
    <property type="match status" value="6"/>
</dbReference>
<feature type="repeat" description="WD" evidence="3">
    <location>
        <begin position="703"/>
        <end position="744"/>
    </location>
</feature>
<dbReference type="InterPro" id="IPR015943">
    <property type="entry name" value="WD40/YVTN_repeat-like_dom_sf"/>
</dbReference>
<dbReference type="Gene3D" id="3.40.50.300">
    <property type="entry name" value="P-loop containing nucleotide triphosphate hydrolases"/>
    <property type="match status" value="1"/>
</dbReference>
<dbReference type="SUPFAM" id="SSF52540">
    <property type="entry name" value="P-loop containing nucleoside triphosphate hydrolases"/>
    <property type="match status" value="1"/>
</dbReference>
<dbReference type="InterPro" id="IPR027417">
    <property type="entry name" value="P-loop_NTPase"/>
</dbReference>